<feature type="domain" description="Sulfatase N-terminal" evidence="2">
    <location>
        <begin position="312"/>
        <end position="594"/>
    </location>
</feature>
<dbReference type="EMBL" id="ACKP02000050">
    <property type="protein sequence ID" value="EEX76195.1"/>
    <property type="molecule type" value="Genomic_DNA"/>
</dbReference>
<keyword evidence="6" id="KW-1185">Reference proteome</keyword>
<dbReference type="Proteomes" id="UP000003505">
    <property type="component" value="Unassembled WGS sequence"/>
</dbReference>
<dbReference type="PANTHER" id="PTHR42693">
    <property type="entry name" value="ARYLSULFATASE FAMILY MEMBER"/>
    <property type="match status" value="1"/>
</dbReference>
<accession>C9LY01</accession>
<dbReference type="EC" id="3.1.6.-" evidence="4"/>
<dbReference type="InterPro" id="IPR050738">
    <property type="entry name" value="Sulfatase"/>
</dbReference>
<dbReference type="STRING" id="546271.Selsp_0342"/>
<organism evidence="4 5">
    <name type="scientific">Selenomonas sputigena (strain ATCC 35185 / DSM 20758 / CCUG 44933 / VPI D19B-28)</name>
    <dbReference type="NCBI Taxonomy" id="546271"/>
    <lineage>
        <taxon>Bacteria</taxon>
        <taxon>Bacillati</taxon>
        <taxon>Bacillota</taxon>
        <taxon>Negativicutes</taxon>
        <taxon>Selenomonadales</taxon>
        <taxon>Selenomonadaceae</taxon>
        <taxon>Selenomonas</taxon>
    </lineage>
</organism>
<dbReference type="InterPro" id="IPR017850">
    <property type="entry name" value="Alkaline_phosphatase_core_sf"/>
</dbReference>
<reference evidence="4 5" key="1">
    <citation type="submission" date="2009-09" db="EMBL/GenBank/DDBJ databases">
        <authorList>
            <person name="Weinstock G."/>
            <person name="Sodergren E."/>
            <person name="Clifton S."/>
            <person name="Fulton L."/>
            <person name="Fulton B."/>
            <person name="Courtney L."/>
            <person name="Fronick C."/>
            <person name="Harrison M."/>
            <person name="Strong C."/>
            <person name="Farmer C."/>
            <person name="Delahaunty K."/>
            <person name="Markovic C."/>
            <person name="Hall O."/>
            <person name="Minx P."/>
            <person name="Tomlinson C."/>
            <person name="Mitreva M."/>
            <person name="Nelson J."/>
            <person name="Hou S."/>
            <person name="Wollam A."/>
            <person name="Pepin K.H."/>
            <person name="Johnson M."/>
            <person name="Bhonagiri V."/>
            <person name="Nash W.E."/>
            <person name="Warren W."/>
            <person name="Chinwalla A."/>
            <person name="Mardis E.R."/>
            <person name="Wilson R.K."/>
        </authorList>
    </citation>
    <scope>NUCLEOTIDE SEQUENCE [LARGE SCALE GENOMIC DNA]</scope>
    <source>
        <strain evidence="4">ATCC 35185</strain>
        <strain evidence="5">ATCC 35185 / DSM 20758 / VPI D19B-28</strain>
    </source>
</reference>
<evidence type="ECO:0000313" key="6">
    <source>
        <dbReference type="Proteomes" id="UP000011124"/>
    </source>
</evidence>
<dbReference type="RefSeq" id="WP_006193724.1">
    <property type="nucleotide sequence ID" value="NC_015437.1"/>
</dbReference>
<evidence type="ECO:0000313" key="4">
    <source>
        <dbReference type="EMBL" id="EEX76195.1"/>
    </source>
</evidence>
<dbReference type="InterPro" id="IPR000917">
    <property type="entry name" value="Sulfatase_N"/>
</dbReference>
<protein>
    <submittedName>
        <fullName evidence="3 4">Sulfatase</fullName>
        <ecNumber evidence="4">3.1.6.-</ecNumber>
    </submittedName>
</protein>
<dbReference type="PANTHER" id="PTHR42693:SF33">
    <property type="entry name" value="ARYLSULFATASE"/>
    <property type="match status" value="1"/>
</dbReference>
<evidence type="ECO:0000313" key="3">
    <source>
        <dbReference type="EMBL" id="AEB99315.1"/>
    </source>
</evidence>
<dbReference type="eggNOG" id="COG3119">
    <property type="taxonomic scope" value="Bacteria"/>
</dbReference>
<dbReference type="OrthoDB" id="1667137at2"/>
<reference evidence="3 6" key="2">
    <citation type="submission" date="2011-04" db="EMBL/GenBank/DDBJ databases">
        <title>The complete genome of Selenomonas sputigena DSM 20758.</title>
        <authorList>
            <consortium name="US DOE Joint Genome Institute (JGI-PGF)"/>
            <person name="Lucas S."/>
            <person name="Copeland A."/>
            <person name="Lapidus A."/>
            <person name="Bruce D."/>
            <person name="Goodwin L."/>
            <person name="Pitluck S."/>
            <person name="Peters L."/>
            <person name="Kyrpides N."/>
            <person name="Mavromatis K."/>
            <person name="Ivanova N."/>
            <person name="Ovchinnikova G."/>
            <person name="Teshima H."/>
            <person name="Detter J.C."/>
            <person name="Tapia R."/>
            <person name="Han C."/>
            <person name="Land M."/>
            <person name="Hauser L."/>
            <person name="Markowitz V."/>
            <person name="Cheng J.-F."/>
            <person name="Hugenholtz P."/>
            <person name="Woyke T."/>
            <person name="Wu D."/>
            <person name="Gronow S."/>
            <person name="Wellnitz S."/>
            <person name="Schneider S."/>
            <person name="Klenk H.-P."/>
            <person name="Eisen J.A."/>
        </authorList>
    </citation>
    <scope>NUCLEOTIDE SEQUENCE [LARGE SCALE GENOMIC DNA]</scope>
    <source>
        <strain evidence="3">ATCC 35185</strain>
        <strain evidence="6">ATCC 35185 / DSM 20758 / VPI D19B-28</strain>
    </source>
</reference>
<dbReference type="Gene3D" id="3.40.720.10">
    <property type="entry name" value="Alkaline Phosphatase, subunit A"/>
    <property type="match status" value="2"/>
</dbReference>
<dbReference type="GO" id="GO:0004065">
    <property type="term" value="F:arylsulfatase activity"/>
    <property type="evidence" value="ECO:0007669"/>
    <property type="project" value="TreeGrafter"/>
</dbReference>
<sequence>MERDMRAISANESLYQESCVRGGKLFAALEEKSARKDYDDSFLQLLVEYRALFPQSENFDIFYARYALFHGSFEVARDTLEQAYRKKKCHYEIWKSLIECCRHFGDVRRQLILEGIASHIYRLPIEVAIPREQFSEYLDLLSLAMGEPVYAPIAKSRAHLADGVLADEIGVFAGEFLPMLEESRADLRYWVGAYIGQGGLNNKGLLLEMYKEDPRFCAIGGADFVFDVLRARLVQESITLDEDEEVFLPLIGTEETQEIRLAPVGEEGGSIFLGKWATNFYRISEKTQISSEHPFLTGKPIPLRHSPQRKKLVLHILADGFSWTAMKQHGYALMPNLMRFFLKGTIFDQHFSVAEYTYPSLATIETGCHLHRLQSFNENCMNELDPSFVTLSEQMKALGYYCTNVMGDGNGIYNGATRGHDRLIVNAWDLSASEGVRRTIGSLKAFAPCDQFVFLHFTDMHPWPSRSSAMPLPVQTGASLADCIQGAKAALPSVYLPNEPIFAAAARENMASVDESLGRLFSYIEEHYGEDEYIIQLYSDHGSAVLVDEPQYLMGAAQTGAAWMLRGAGVPQLGVVDELTSALDIYPAAARLAGFTAPAHIDGNLPAALGGEARDHVISNSIFPGQTYKLCIRTREHEFRLESQEVVDEDGSVDLRRPKMQLFRRADMTREIEDGERLAHFLAIARAHTASFDTRGEIWQEKRALRKSWFG</sequence>
<name>C9LY01_SELS3</name>
<proteinExistence type="inferred from homology"/>
<dbReference type="EMBL" id="CP002637">
    <property type="protein sequence ID" value="AEB99315.1"/>
    <property type="molecule type" value="Genomic_DNA"/>
</dbReference>
<dbReference type="HOGENOM" id="CLU_016687_0_0_9"/>
<dbReference type="KEGG" id="ssg:Selsp_0342"/>
<evidence type="ECO:0000256" key="1">
    <source>
        <dbReference type="ARBA" id="ARBA00008779"/>
    </source>
</evidence>
<evidence type="ECO:0000259" key="2">
    <source>
        <dbReference type="Pfam" id="PF00884"/>
    </source>
</evidence>
<dbReference type="AlphaFoldDB" id="C9LY01"/>
<dbReference type="Pfam" id="PF00884">
    <property type="entry name" value="Sulfatase"/>
    <property type="match status" value="1"/>
</dbReference>
<dbReference type="SUPFAM" id="SSF53649">
    <property type="entry name" value="Alkaline phosphatase-like"/>
    <property type="match status" value="1"/>
</dbReference>
<gene>
    <name evidence="3" type="ordered locus">Selsp_0342</name>
    <name evidence="4" type="ORF">SELSPUOL_02360</name>
</gene>
<dbReference type="Proteomes" id="UP000011124">
    <property type="component" value="Chromosome"/>
</dbReference>
<comment type="similarity">
    <text evidence="1">Belongs to the sulfatase family.</text>
</comment>
<evidence type="ECO:0000313" key="5">
    <source>
        <dbReference type="Proteomes" id="UP000003505"/>
    </source>
</evidence>
<keyword evidence="4" id="KW-0378">Hydrolase</keyword>